<dbReference type="InterPro" id="IPR019921">
    <property type="entry name" value="Lucif-like_OxRdtase_Rv2161c"/>
</dbReference>
<dbReference type="PANTHER" id="PTHR30011">
    <property type="entry name" value="ALKANESULFONATE MONOOXYGENASE-RELATED"/>
    <property type="match status" value="1"/>
</dbReference>
<dbReference type="InterPro" id="IPR011251">
    <property type="entry name" value="Luciferase-like_dom"/>
</dbReference>
<dbReference type="GO" id="GO:0016705">
    <property type="term" value="F:oxidoreductase activity, acting on paired donors, with incorporation or reduction of molecular oxygen"/>
    <property type="evidence" value="ECO:0007669"/>
    <property type="project" value="InterPro"/>
</dbReference>
<comment type="caution">
    <text evidence="2">The sequence shown here is derived from an EMBL/GenBank/DDBJ whole genome shotgun (WGS) entry which is preliminary data.</text>
</comment>
<proteinExistence type="predicted"/>
<evidence type="ECO:0000259" key="1">
    <source>
        <dbReference type="Pfam" id="PF00296"/>
    </source>
</evidence>
<dbReference type="InterPro" id="IPR036661">
    <property type="entry name" value="Luciferase-like_sf"/>
</dbReference>
<dbReference type="RefSeq" id="WP_085175964.1">
    <property type="nucleotide sequence ID" value="NZ_LQPC01000035.1"/>
</dbReference>
<evidence type="ECO:0000313" key="3">
    <source>
        <dbReference type="Proteomes" id="UP000193622"/>
    </source>
</evidence>
<gene>
    <name evidence="2" type="ORF">AWC12_18620</name>
</gene>
<dbReference type="SUPFAM" id="SSF51679">
    <property type="entry name" value="Bacterial luciferase-like"/>
    <property type="match status" value="1"/>
</dbReference>
<dbReference type="NCBIfam" id="TIGR03619">
    <property type="entry name" value="F420_Rv2161c"/>
    <property type="match status" value="1"/>
</dbReference>
<organism evidence="2 3">
    <name type="scientific">Mycolicibacterium iranicum</name>
    <name type="common">Mycobacterium iranicum</name>
    <dbReference type="NCBI Taxonomy" id="912594"/>
    <lineage>
        <taxon>Bacteria</taxon>
        <taxon>Bacillati</taxon>
        <taxon>Actinomycetota</taxon>
        <taxon>Actinomycetes</taxon>
        <taxon>Mycobacteriales</taxon>
        <taxon>Mycobacteriaceae</taxon>
        <taxon>Mycolicibacterium</taxon>
    </lineage>
</organism>
<dbReference type="EMBL" id="LQPC01000035">
    <property type="protein sequence ID" value="ORV86586.1"/>
    <property type="molecule type" value="Genomic_DNA"/>
</dbReference>
<name>A0A1X1WJ11_MYCIR</name>
<dbReference type="InterPro" id="IPR051260">
    <property type="entry name" value="Diverse_substr_monoxygenases"/>
</dbReference>
<accession>A0A1X1WJ11</accession>
<dbReference type="Gene3D" id="3.20.20.30">
    <property type="entry name" value="Luciferase-like domain"/>
    <property type="match status" value="1"/>
</dbReference>
<protein>
    <recommendedName>
        <fullName evidence="1">Luciferase-like domain-containing protein</fullName>
    </recommendedName>
</protein>
<dbReference type="Pfam" id="PF00296">
    <property type="entry name" value="Bac_luciferase"/>
    <property type="match status" value="1"/>
</dbReference>
<dbReference type="AlphaFoldDB" id="A0A1X1WJ11"/>
<sequence length="295" mass="32152">MELGLVLPHSGPTAAPEFIRDFALTAEEAGIHGLWAVDHLVLPRHVASPYVLGRRPVPVAAGWLAEHLSPNYELMTTLSWVAGMTRTISLGTSVSVLPIRNPVANARQLASLDALSGGRLWYGAGVGWMREEADVMGLPWDRRGARSDEHIAVLRALWSGDDRYVEFHGSFYDFDQVDRCPQPVGGTIPILIGGHSEAALNRAARLGDGWIAAPMPPQRLSELLSRLRVHRECEGTPATDFRVVAATNFTDFDTFGRSIATYRELAVDHLQVLLPTADPRATLELIPEIAQVGGS</sequence>
<dbReference type="PANTHER" id="PTHR30011:SF32">
    <property type="entry name" value="CONSERVED PROTEIN"/>
    <property type="match status" value="1"/>
</dbReference>
<dbReference type="Proteomes" id="UP000193622">
    <property type="component" value="Unassembled WGS sequence"/>
</dbReference>
<reference evidence="2 3" key="1">
    <citation type="submission" date="2016-01" db="EMBL/GenBank/DDBJ databases">
        <title>The new phylogeny of the genus Mycobacterium.</title>
        <authorList>
            <person name="Tarcisio F."/>
            <person name="Conor M."/>
            <person name="Antonella G."/>
            <person name="Elisabetta G."/>
            <person name="Giulia F.S."/>
            <person name="Sara T."/>
            <person name="Anna F."/>
            <person name="Clotilde B."/>
            <person name="Roberto B."/>
            <person name="Veronica D.S."/>
            <person name="Fabio R."/>
            <person name="Monica P."/>
            <person name="Olivier J."/>
            <person name="Enrico T."/>
            <person name="Nicola S."/>
        </authorList>
    </citation>
    <scope>NUCLEOTIDE SEQUENCE [LARGE SCALE GENOMIC DNA]</scope>
    <source>
        <strain evidence="2 3">DSM 45541</strain>
    </source>
</reference>
<feature type="domain" description="Luciferase-like" evidence="1">
    <location>
        <begin position="9"/>
        <end position="248"/>
    </location>
</feature>
<evidence type="ECO:0000313" key="2">
    <source>
        <dbReference type="EMBL" id="ORV86586.1"/>
    </source>
</evidence>